<dbReference type="Proteomes" id="UP000218244">
    <property type="component" value="Chromosome"/>
</dbReference>
<dbReference type="EMBL" id="AP017369">
    <property type="protein sequence ID" value="BAU95663.1"/>
    <property type="molecule type" value="Genomic_DNA"/>
</dbReference>
<gene>
    <name evidence="1" type="ORF">N24_1401</name>
</gene>
<name>A0A160PRE6_9CORY</name>
<dbReference type="KEGG" id="csur:N24_1401"/>
<accession>A0A160PRE6</accession>
<reference evidence="1 2" key="1">
    <citation type="submission" date="2016-02" db="EMBL/GenBank/DDBJ databases">
        <title>Corynebacterium glutamicum N24 whole genome sequencing project.</title>
        <authorList>
            <person name="Matsutani M."/>
            <person name="Nangtapong N."/>
            <person name="Yakushi T."/>
            <person name="Matsushita K."/>
        </authorList>
    </citation>
    <scope>NUCLEOTIDE SEQUENCE [LARGE SCALE GENOMIC DNA]</scope>
    <source>
        <strain evidence="1 2">N24</strain>
    </source>
</reference>
<protein>
    <submittedName>
        <fullName evidence="1">Uncharacterized protein</fullName>
    </submittedName>
</protein>
<evidence type="ECO:0000313" key="2">
    <source>
        <dbReference type="Proteomes" id="UP000218244"/>
    </source>
</evidence>
<keyword evidence="2" id="KW-1185">Reference proteome</keyword>
<dbReference type="AlphaFoldDB" id="A0A160PRE6"/>
<proteinExistence type="predicted"/>
<organism evidence="1 2">
    <name type="scientific">Corynebacterium suranareeae</name>
    <dbReference type="NCBI Taxonomy" id="2506452"/>
    <lineage>
        <taxon>Bacteria</taxon>
        <taxon>Bacillati</taxon>
        <taxon>Actinomycetota</taxon>
        <taxon>Actinomycetes</taxon>
        <taxon>Mycobacteriales</taxon>
        <taxon>Corynebacteriaceae</taxon>
        <taxon>Corynebacterium</taxon>
    </lineage>
</organism>
<evidence type="ECO:0000313" key="1">
    <source>
        <dbReference type="EMBL" id="BAU95663.1"/>
    </source>
</evidence>
<sequence>MGLCVWYIALNTKLGDPAFKFLKILGLLVWSLSNLGRYLEKSYLPRSAFNGFSELHAHHSSSKETRGLEQAINGYRVFSWQASAYLEKWVLDHARGELINTRILSAVVWVELVGIKIVKIDINGSDL</sequence>